<evidence type="ECO:0000259" key="14">
    <source>
        <dbReference type="PROSITE" id="PS51722"/>
    </source>
</evidence>
<keyword evidence="2" id="KW-0396">Initiation factor</keyword>
<dbReference type="InterPro" id="IPR044145">
    <property type="entry name" value="IF2_II"/>
</dbReference>
<name>A0A8X8WJ21_SALSN</name>
<dbReference type="GO" id="GO:0003777">
    <property type="term" value="F:microtubule motor activity"/>
    <property type="evidence" value="ECO:0007669"/>
    <property type="project" value="InterPro"/>
</dbReference>
<dbReference type="PANTHER" id="PTHR43381">
    <property type="entry name" value="TRANSLATION INITIATION FACTOR IF-2-RELATED"/>
    <property type="match status" value="1"/>
</dbReference>
<dbReference type="InterPro" id="IPR001752">
    <property type="entry name" value="Kinesin_motor_dom"/>
</dbReference>
<keyword evidence="11" id="KW-0175">Coiled coil</keyword>
<comment type="function">
    <text evidence="8">One of the essential components for the initiation of protein synthesis. Protects formylmethionyl-tRNA from spontaneous hydrolysis and promotes its binding to the 30S ribosomal subunits. Also involved in the hydrolysis of GTP during the formation of the 70S ribosomal complex.</text>
</comment>
<evidence type="ECO:0000256" key="12">
    <source>
        <dbReference type="SAM" id="MobiDB-lite"/>
    </source>
</evidence>
<dbReference type="InterPro" id="IPR036925">
    <property type="entry name" value="TIF_IF2_dom3_sf"/>
</dbReference>
<dbReference type="InterPro" id="IPR009000">
    <property type="entry name" value="Transl_B-barrel_sf"/>
</dbReference>
<comment type="similarity">
    <text evidence="1">Belongs to the TRAFAC class translation factor GTPase superfamily. Classic translation factor GTPase family. IF-2 subfamily.</text>
</comment>
<dbReference type="Pfam" id="PF00225">
    <property type="entry name" value="Kinesin"/>
    <property type="match status" value="1"/>
</dbReference>
<proteinExistence type="inferred from homology"/>
<dbReference type="FunFam" id="3.40.50.10050:FF:000001">
    <property type="entry name" value="Translation initiation factor IF-2"/>
    <property type="match status" value="1"/>
</dbReference>
<dbReference type="SUPFAM" id="SSF50447">
    <property type="entry name" value="Translation proteins"/>
    <property type="match status" value="2"/>
</dbReference>
<dbReference type="GO" id="GO:0003924">
    <property type="term" value="F:GTPase activity"/>
    <property type="evidence" value="ECO:0007669"/>
    <property type="project" value="InterPro"/>
</dbReference>
<dbReference type="Gene3D" id="2.40.30.10">
    <property type="entry name" value="Translation factors"/>
    <property type="match status" value="2"/>
</dbReference>
<dbReference type="NCBIfam" id="TIGR00487">
    <property type="entry name" value="IF-2"/>
    <property type="match status" value="1"/>
</dbReference>
<accession>A0A8X8WJ21</accession>
<comment type="similarity">
    <text evidence="10">Belongs to the TRAFAC class myosin-kinesin ATPase superfamily. Kinesin family.</text>
</comment>
<dbReference type="GO" id="GO:0007018">
    <property type="term" value="P:microtubule-based movement"/>
    <property type="evidence" value="ECO:0007669"/>
    <property type="project" value="InterPro"/>
</dbReference>
<dbReference type="SMART" id="SM00129">
    <property type="entry name" value="KISc"/>
    <property type="match status" value="1"/>
</dbReference>
<dbReference type="Gene3D" id="3.40.50.300">
    <property type="entry name" value="P-loop containing nucleotide triphosphate hydrolases"/>
    <property type="match status" value="1"/>
</dbReference>
<dbReference type="SUPFAM" id="SSF52156">
    <property type="entry name" value="Initiation factor IF2/eIF5b, domain 3"/>
    <property type="match status" value="1"/>
</dbReference>
<feature type="region of interest" description="Disordered" evidence="12">
    <location>
        <begin position="190"/>
        <end position="230"/>
    </location>
</feature>
<keyword evidence="3" id="KW-0547">Nucleotide-binding</keyword>
<dbReference type="NCBIfam" id="TIGR00231">
    <property type="entry name" value="small_GTP"/>
    <property type="match status" value="1"/>
</dbReference>
<dbReference type="InterPro" id="IPR000178">
    <property type="entry name" value="TF_IF2_bacterial-like"/>
</dbReference>
<feature type="coiled-coil region" evidence="11">
    <location>
        <begin position="1208"/>
        <end position="1235"/>
    </location>
</feature>
<dbReference type="CDD" id="cd01887">
    <property type="entry name" value="IF2_eIF5B"/>
    <property type="match status" value="1"/>
</dbReference>
<dbReference type="Gene3D" id="3.40.850.10">
    <property type="entry name" value="Kinesin motor domain"/>
    <property type="match status" value="2"/>
</dbReference>
<feature type="region of interest" description="Disordered" evidence="12">
    <location>
        <begin position="150"/>
        <end position="173"/>
    </location>
</feature>
<evidence type="ECO:0000256" key="4">
    <source>
        <dbReference type="ARBA" id="ARBA00022840"/>
    </source>
</evidence>
<dbReference type="GO" id="GO:0005737">
    <property type="term" value="C:cytoplasm"/>
    <property type="evidence" value="ECO:0007669"/>
    <property type="project" value="TreeGrafter"/>
</dbReference>
<dbReference type="Pfam" id="PF11987">
    <property type="entry name" value="IF-2"/>
    <property type="match status" value="1"/>
</dbReference>
<evidence type="ECO:0000313" key="15">
    <source>
        <dbReference type="EMBL" id="KAG6395601.1"/>
    </source>
</evidence>
<evidence type="ECO:0000256" key="2">
    <source>
        <dbReference type="ARBA" id="ARBA00022540"/>
    </source>
</evidence>
<feature type="region of interest" description="Disordered" evidence="12">
    <location>
        <begin position="294"/>
        <end position="313"/>
    </location>
</feature>
<reference evidence="15" key="2">
    <citation type="submission" date="2020-08" db="EMBL/GenBank/DDBJ databases">
        <title>Plant Genome Project.</title>
        <authorList>
            <person name="Zhang R.-G."/>
        </authorList>
    </citation>
    <scope>NUCLEOTIDE SEQUENCE</scope>
    <source>
        <strain evidence="15">Huo1</strain>
        <tissue evidence="15">Leaf</tissue>
    </source>
</reference>
<feature type="domain" description="Tr-type G" evidence="14">
    <location>
        <begin position="445"/>
        <end position="618"/>
    </location>
</feature>
<feature type="domain" description="Kinesin motor" evidence="13">
    <location>
        <begin position="1410"/>
        <end position="1639"/>
    </location>
</feature>
<dbReference type="PROSITE" id="PS50067">
    <property type="entry name" value="KINESIN_MOTOR_2"/>
    <property type="match status" value="1"/>
</dbReference>
<dbReference type="InterPro" id="IPR036961">
    <property type="entry name" value="Kinesin_motor_dom_sf"/>
</dbReference>
<gene>
    <name evidence="15" type="ORF">SASPL_141724</name>
</gene>
<dbReference type="PROSITE" id="PS01176">
    <property type="entry name" value="IF2"/>
    <property type="match status" value="1"/>
</dbReference>
<dbReference type="FunFam" id="2.40.30.10:FF:000054">
    <property type="entry name" value="Translation initiation factor IF-2"/>
    <property type="match status" value="1"/>
</dbReference>
<dbReference type="FunFam" id="3.40.50.300:FF:000019">
    <property type="entry name" value="Translation initiation factor IF-2"/>
    <property type="match status" value="1"/>
</dbReference>
<evidence type="ECO:0000256" key="11">
    <source>
        <dbReference type="SAM" id="Coils"/>
    </source>
</evidence>
<dbReference type="GO" id="GO:0008017">
    <property type="term" value="F:microtubule binding"/>
    <property type="evidence" value="ECO:0007669"/>
    <property type="project" value="InterPro"/>
</dbReference>
<keyword evidence="7" id="KW-0505">Motor protein</keyword>
<dbReference type="InterPro" id="IPR019821">
    <property type="entry name" value="Kinesin_motor_CS"/>
</dbReference>
<dbReference type="Pfam" id="PF22042">
    <property type="entry name" value="EF-G_D2"/>
    <property type="match status" value="1"/>
</dbReference>
<dbReference type="GO" id="GO:0005524">
    <property type="term" value="F:ATP binding"/>
    <property type="evidence" value="ECO:0007669"/>
    <property type="project" value="UniProtKB-KW"/>
</dbReference>
<sequence length="1972" mass="216447">MTSLPSSLNLGSSVSATVSFCNFDSCVCLIRRVPFRRNGGVFAASNYIAEHGSSISVDSTYRGSKDNDAGSFLIGAPKPVLKSGSNVDPLLSMAWDENSRGGDSDGETIIDKEKERSRAIESLGEVLEKVEKLETGKKVILCGERPPADERAEQKKVMPIKSGSRKSKTMKSVWRKGDLVASVEKVRQVPRVDGGGSTGSRTVARVRPSQPPQKVEPKLETRPSGAAPPVRRPVILKKSPVGGRSDFISESKQRKPLLIDKFAAKKPVVDPLIAQAVFAPPKPRRNLTASKFKDDYRKKGGPRRSMGFGKDDIRDDDTSELNVSIPGAAAARKGRKWSKASRRAARLQAARDAAPVRVEIMEVGEDGMLIEELAENLAISEGEILGYFYAKGIRPDGVQKLSKDMVKMVCNEYKVEVIHTVPVRVEEMAKKKEILDEDDLDKLKNRPPVVTIMGHVDHGKTTLLDYTRKSKVAAAEAGGITQGIGAYKVQIPIDGKTQTCVFLDTPGHEAFGAMRARGARVTDIAVIVVAADDGLQPQTHEAISHAKAAGVQIVVAINKIDKDGANPDRVVQDLSSVGLMPEEWGGDIPMVKISALKGENVDELLETIMLVAELQELKANPHKNAKGTAIEAGLDKSKGPVATVIVQNGTLKKGDIVVCGEAFGKVRALFDDSGKQVDEAGPSIPVQVIGLNNVPSAGDEFDVVGSLAVAREKAESRAECLRNERITEKAGDGKVTLSSFASAVSAGKSAGLDLHQLNIILKVDVQGSIEAVRQALQVLPQDNITLKFLLQATGDVSTSDVDLAVASKAIMFGFNVKAPGSVKKYADNKNVEVRLYKVIYELIDDVRKAMEGLLDSVEEQLPIGSAEVRAVFSYGSGRVAGCMVTEGKVVKDCGIRVLRKGKEVHVGVLGSLKRVKEMVKEVNAGLECGVGTEDFKDWEVGDTVEAFNTVQKRRTLEEASASMSAALEDFLVVFKSEKETGPLSMGDFEWNDPLLITDVSSLQHPHQSQTHCESPISMDIADESSPAKFDGHSALGFSLASPDLVCVGSPDFTNQRYEESPECMLGERVDVSLENGIKGSEMRDSFEGKVAKMDDLLAEASFELATAPLVEEDLSNNVGSTRSVKFEGLDGVGLSGEVEFQCLPPSKPINEEENCPTEGEIIGLQVEHEGLDGVELSGEVEFQCLPARKSLNEANCSTEGEIVGPGVEHELQKELSDTKKVLEELKREYNLKSRECQEAWNSLKELQNELMRKSMHVGSLAFAIEGQVKEKGKWFSSLRDLTRKLKILKMEHITLSEEASLFKQYVVEMEGVRSTLLSTLSTQVQLHEDIKTKFLQTVKERKELYNKVLSLKGNIRVFCRCRPMNSNEIDGGASVAVDFEAARDGEITVKSNGVSKKTFKFDAVFSPEADQTRGVNFRTLEELFHIMEERKSTFRYEVSVSVLEVYNEQIRDLLVSDSQPAATSKRLEIKQVGEGGHHVPGLVEARVKNVSEVWEVLRTGSNGRAVGSTNANEHSSRSHCMHCVMVKGENILNGECTRSKLWLVDLAGSERIAKTEVQGERLKETQNINRSLSALGDVISSLATRSSHIPFRNSKLTHLLQDSLGGDSKTLMFVQISPNENDLTETLCSLNFASRVRGIELGPAKKQMDNKTELFKYKQMCVYILEVFCLKAEKLKLDMKAKDLQVWKLEDTNYGLKIKELESQLMVERKLARQHVDSKIVEQLQRQEMKQQHEEHRSELGKFHPLTTIVQGAKSQVESKDQTNVSLSAEEDDDFSFYPIPMDGTARNEVMDKENIPEMAQQLRPQKQTGRASACPTVQKVYATPSLRRYSLIPQPTLPGTPKPPPTSFLPLTPVQVNKAEYGADLAGFPEQIPCESSKDQRNRIKKLNSALRKSLHKKINTKGPMQPPLRRIGVNVGMEKVRVSIGGRGKMGQRVLLGNARRAVKDVQQKQSHIEKERGWNIGTTSARTLL</sequence>
<dbReference type="CDD" id="cd03702">
    <property type="entry name" value="IF2_mtIF2_II"/>
    <property type="match status" value="1"/>
</dbReference>
<dbReference type="GO" id="GO:0005525">
    <property type="term" value="F:GTP binding"/>
    <property type="evidence" value="ECO:0007669"/>
    <property type="project" value="UniProtKB-KW"/>
</dbReference>
<dbReference type="HAMAP" id="MF_00100_B">
    <property type="entry name" value="IF_2_B"/>
    <property type="match status" value="1"/>
</dbReference>
<evidence type="ECO:0000256" key="9">
    <source>
        <dbReference type="ARBA" id="ARBA00044105"/>
    </source>
</evidence>
<evidence type="ECO:0000256" key="3">
    <source>
        <dbReference type="ARBA" id="ARBA00022741"/>
    </source>
</evidence>
<dbReference type="InterPro" id="IPR000795">
    <property type="entry name" value="T_Tr_GTP-bd_dom"/>
</dbReference>
<evidence type="ECO:0000256" key="8">
    <source>
        <dbReference type="ARBA" id="ARBA00025162"/>
    </source>
</evidence>
<dbReference type="FunFam" id="2.40.30.10:FF:000008">
    <property type="entry name" value="Translation initiation factor IF-2"/>
    <property type="match status" value="1"/>
</dbReference>
<dbReference type="PANTHER" id="PTHR43381:SF5">
    <property type="entry name" value="TR-TYPE G DOMAIN-CONTAINING PROTEIN"/>
    <property type="match status" value="1"/>
</dbReference>
<keyword evidence="5" id="KW-0648">Protein biosynthesis</keyword>
<keyword evidence="4" id="KW-0067">ATP-binding</keyword>
<keyword evidence="16" id="KW-1185">Reference proteome</keyword>
<dbReference type="SUPFAM" id="SSF52540">
    <property type="entry name" value="P-loop containing nucleoside triphosphate hydrolases"/>
    <property type="match status" value="2"/>
</dbReference>
<keyword evidence="6" id="KW-0342">GTP-binding</keyword>
<dbReference type="CDD" id="cd03692">
    <property type="entry name" value="mtIF2_IVc"/>
    <property type="match status" value="1"/>
</dbReference>
<dbReference type="InterPro" id="IPR053905">
    <property type="entry name" value="EF-G-like_DII"/>
</dbReference>
<dbReference type="PRINTS" id="PR00380">
    <property type="entry name" value="KINESINHEAVY"/>
</dbReference>
<evidence type="ECO:0000256" key="1">
    <source>
        <dbReference type="ARBA" id="ARBA00007733"/>
    </source>
</evidence>
<dbReference type="PROSITE" id="PS51722">
    <property type="entry name" value="G_TR_2"/>
    <property type="match status" value="1"/>
</dbReference>
<dbReference type="Proteomes" id="UP000298416">
    <property type="component" value="Unassembled WGS sequence"/>
</dbReference>
<reference evidence="15" key="1">
    <citation type="submission" date="2018-01" db="EMBL/GenBank/DDBJ databases">
        <authorList>
            <person name="Mao J.F."/>
        </authorList>
    </citation>
    <scope>NUCLEOTIDE SEQUENCE</scope>
    <source>
        <strain evidence="15">Huo1</strain>
        <tissue evidence="15">Leaf</tissue>
    </source>
</reference>
<evidence type="ECO:0000259" key="13">
    <source>
        <dbReference type="PROSITE" id="PS50067"/>
    </source>
</evidence>
<dbReference type="GO" id="GO:0003743">
    <property type="term" value="F:translation initiation factor activity"/>
    <property type="evidence" value="ECO:0007669"/>
    <property type="project" value="UniProtKB-KW"/>
</dbReference>
<dbReference type="InterPro" id="IPR027417">
    <property type="entry name" value="P-loop_NTPase"/>
</dbReference>
<evidence type="ECO:0000313" key="16">
    <source>
        <dbReference type="Proteomes" id="UP000298416"/>
    </source>
</evidence>
<evidence type="ECO:0000256" key="10">
    <source>
        <dbReference type="PROSITE-ProRule" id="PRU00283"/>
    </source>
</evidence>
<dbReference type="InterPro" id="IPR015760">
    <property type="entry name" value="TIF_IF2"/>
</dbReference>
<organism evidence="15">
    <name type="scientific">Salvia splendens</name>
    <name type="common">Scarlet sage</name>
    <dbReference type="NCBI Taxonomy" id="180675"/>
    <lineage>
        <taxon>Eukaryota</taxon>
        <taxon>Viridiplantae</taxon>
        <taxon>Streptophyta</taxon>
        <taxon>Embryophyta</taxon>
        <taxon>Tracheophyta</taxon>
        <taxon>Spermatophyta</taxon>
        <taxon>Magnoliopsida</taxon>
        <taxon>eudicotyledons</taxon>
        <taxon>Gunneridae</taxon>
        <taxon>Pentapetalae</taxon>
        <taxon>asterids</taxon>
        <taxon>lamiids</taxon>
        <taxon>Lamiales</taxon>
        <taxon>Lamiaceae</taxon>
        <taxon>Nepetoideae</taxon>
        <taxon>Mentheae</taxon>
        <taxon>Salviinae</taxon>
        <taxon>Salvia</taxon>
        <taxon>Salvia subgen. Calosphace</taxon>
        <taxon>core Calosphace</taxon>
    </lineage>
</organism>
<evidence type="ECO:0000256" key="6">
    <source>
        <dbReference type="ARBA" id="ARBA00023134"/>
    </source>
</evidence>
<dbReference type="PROSITE" id="PS00411">
    <property type="entry name" value="KINESIN_MOTOR_1"/>
    <property type="match status" value="1"/>
</dbReference>
<dbReference type="InterPro" id="IPR005225">
    <property type="entry name" value="Small_GTP-bd"/>
</dbReference>
<dbReference type="Gene3D" id="3.40.50.10050">
    <property type="entry name" value="Translation initiation factor IF- 2, domain 3"/>
    <property type="match status" value="1"/>
</dbReference>
<dbReference type="EMBL" id="PNBA02000016">
    <property type="protein sequence ID" value="KAG6395601.1"/>
    <property type="molecule type" value="Genomic_DNA"/>
</dbReference>
<evidence type="ECO:0000256" key="5">
    <source>
        <dbReference type="ARBA" id="ARBA00022917"/>
    </source>
</evidence>
<comment type="caution">
    <text evidence="15">The sequence shown here is derived from an EMBL/GenBank/DDBJ whole genome shotgun (WGS) entry which is preliminary data.</text>
</comment>
<protein>
    <recommendedName>
        <fullName evidence="9">Translation initiation factor IF-2, chloroplastic</fullName>
    </recommendedName>
</protein>
<evidence type="ECO:0000256" key="7">
    <source>
        <dbReference type="ARBA" id="ARBA00023175"/>
    </source>
</evidence>
<dbReference type="Pfam" id="PF00009">
    <property type="entry name" value="GTP_EFTU"/>
    <property type="match status" value="1"/>
</dbReference>
<comment type="caution">
    <text evidence="10">Lacks conserved residue(s) required for the propagation of feature annotation.</text>
</comment>
<dbReference type="InterPro" id="IPR023115">
    <property type="entry name" value="TIF_IF2_dom3"/>
</dbReference>